<evidence type="ECO:0000256" key="2">
    <source>
        <dbReference type="ARBA" id="ARBA00012415"/>
    </source>
</evidence>
<evidence type="ECO:0000259" key="6">
    <source>
        <dbReference type="Pfam" id="PF00483"/>
    </source>
</evidence>
<name>A0A1G2DWX2_9BACT</name>
<dbReference type="EMBL" id="MHLW01000016">
    <property type="protein sequence ID" value="OGZ18099.1"/>
    <property type="molecule type" value="Genomic_DNA"/>
</dbReference>
<evidence type="ECO:0000313" key="8">
    <source>
        <dbReference type="Proteomes" id="UP000178893"/>
    </source>
</evidence>
<evidence type="ECO:0000256" key="3">
    <source>
        <dbReference type="ARBA" id="ARBA00022679"/>
    </source>
</evidence>
<dbReference type="InterPro" id="IPR005835">
    <property type="entry name" value="NTP_transferase_dom"/>
</dbReference>
<organism evidence="7 8">
    <name type="scientific">Candidatus Nealsonbacteria bacterium RBG_13_37_56</name>
    <dbReference type="NCBI Taxonomy" id="1801661"/>
    <lineage>
        <taxon>Bacteria</taxon>
        <taxon>Candidatus Nealsoniibacteriota</taxon>
    </lineage>
</organism>
<keyword evidence="4" id="KW-0548">Nucleotidyltransferase</keyword>
<gene>
    <name evidence="7" type="ORF">A2V72_02130</name>
</gene>
<dbReference type="InterPro" id="IPR005771">
    <property type="entry name" value="GalU_uridylyltTrfase_bac/arc"/>
</dbReference>
<dbReference type="AlphaFoldDB" id="A0A1G2DWX2"/>
<proteinExistence type="inferred from homology"/>
<keyword evidence="3" id="KW-0808">Transferase</keyword>
<protein>
    <recommendedName>
        <fullName evidence="2">UTP--glucose-1-phosphate uridylyltransferase</fullName>
        <ecNumber evidence="2">2.7.7.9</ecNumber>
    </recommendedName>
</protein>
<evidence type="ECO:0000313" key="7">
    <source>
        <dbReference type="EMBL" id="OGZ18099.1"/>
    </source>
</evidence>
<feature type="domain" description="Nucleotidyl transferase" evidence="6">
    <location>
        <begin position="4"/>
        <end position="260"/>
    </location>
</feature>
<accession>A0A1G2DWX2</accession>
<comment type="catalytic activity">
    <reaction evidence="5">
        <text>alpha-D-glucose 1-phosphate + UTP + H(+) = UDP-alpha-D-glucose + diphosphate</text>
        <dbReference type="Rhea" id="RHEA:19889"/>
        <dbReference type="ChEBI" id="CHEBI:15378"/>
        <dbReference type="ChEBI" id="CHEBI:33019"/>
        <dbReference type="ChEBI" id="CHEBI:46398"/>
        <dbReference type="ChEBI" id="CHEBI:58601"/>
        <dbReference type="ChEBI" id="CHEBI:58885"/>
        <dbReference type="EC" id="2.7.7.9"/>
    </reaction>
</comment>
<evidence type="ECO:0000256" key="1">
    <source>
        <dbReference type="ARBA" id="ARBA00006890"/>
    </source>
</evidence>
<comment type="caution">
    <text evidence="7">The sequence shown here is derived from an EMBL/GenBank/DDBJ whole genome shotgun (WGS) entry which is preliminary data.</text>
</comment>
<dbReference type="Pfam" id="PF00483">
    <property type="entry name" value="NTP_transferase"/>
    <property type="match status" value="1"/>
</dbReference>
<dbReference type="PANTHER" id="PTHR43197:SF1">
    <property type="entry name" value="UTP--GLUCOSE-1-PHOSPHATE URIDYLYLTRANSFERASE"/>
    <property type="match status" value="1"/>
</dbReference>
<comment type="similarity">
    <text evidence="1">Belongs to the UDPGP type 2 family.</text>
</comment>
<dbReference type="Gene3D" id="3.90.550.10">
    <property type="entry name" value="Spore Coat Polysaccharide Biosynthesis Protein SpsA, Chain A"/>
    <property type="match status" value="1"/>
</dbReference>
<evidence type="ECO:0000256" key="5">
    <source>
        <dbReference type="ARBA" id="ARBA00048128"/>
    </source>
</evidence>
<dbReference type="GO" id="GO:0006011">
    <property type="term" value="P:UDP-alpha-D-glucose metabolic process"/>
    <property type="evidence" value="ECO:0007669"/>
    <property type="project" value="InterPro"/>
</dbReference>
<reference evidence="7 8" key="1">
    <citation type="journal article" date="2016" name="Nat. Commun.">
        <title>Thousands of microbial genomes shed light on interconnected biogeochemical processes in an aquifer system.</title>
        <authorList>
            <person name="Anantharaman K."/>
            <person name="Brown C.T."/>
            <person name="Hug L.A."/>
            <person name="Sharon I."/>
            <person name="Castelle C.J."/>
            <person name="Probst A.J."/>
            <person name="Thomas B.C."/>
            <person name="Singh A."/>
            <person name="Wilkins M.J."/>
            <person name="Karaoz U."/>
            <person name="Brodie E.L."/>
            <person name="Williams K.H."/>
            <person name="Hubbard S.S."/>
            <person name="Banfield J.F."/>
        </authorList>
    </citation>
    <scope>NUCLEOTIDE SEQUENCE [LARGE SCALE GENOMIC DNA]</scope>
</reference>
<dbReference type="PANTHER" id="PTHR43197">
    <property type="entry name" value="UTP--GLUCOSE-1-PHOSPHATE URIDYLYLTRANSFERASE"/>
    <property type="match status" value="1"/>
</dbReference>
<dbReference type="GO" id="GO:0003983">
    <property type="term" value="F:UTP:glucose-1-phosphate uridylyltransferase activity"/>
    <property type="evidence" value="ECO:0007669"/>
    <property type="project" value="UniProtKB-EC"/>
</dbReference>
<evidence type="ECO:0000256" key="4">
    <source>
        <dbReference type="ARBA" id="ARBA00022695"/>
    </source>
</evidence>
<sequence>MIKKAIIPIAGLATRFLPLSKVVPKELWPLVDIPVIQYIIKEARDSGIEEIIFVLKPDNKKVLDYLKPCPKVEKVLRERKKEDILDEMKNLQQLCENISFSYVLQKKPLGDGHALLQAAKLVKDEPVICMFGDDIIDSKIPCALQLANIFKTCQKPVIALSRLPKEKIVHYGIAGVEKIASRLYKIKKIIEKPSLEEAPSDLAIIGRHVLTPEVFYYLKKAKPSKKGEIVLAEVINDQMLADGKLVYGYEIEGNWLECGDRLRWLKSNIYFSLKHPKYGPELKQYMKDLKLN</sequence>
<dbReference type="SUPFAM" id="SSF53448">
    <property type="entry name" value="Nucleotide-diphospho-sugar transferases"/>
    <property type="match status" value="1"/>
</dbReference>
<dbReference type="InterPro" id="IPR029044">
    <property type="entry name" value="Nucleotide-diphossugar_trans"/>
</dbReference>
<dbReference type="EC" id="2.7.7.9" evidence="2"/>
<dbReference type="Proteomes" id="UP000178893">
    <property type="component" value="Unassembled WGS sequence"/>
</dbReference>